<protein>
    <recommendedName>
        <fullName evidence="3">LAGLIDADG endonuclease</fullName>
    </recommendedName>
</protein>
<comment type="caution">
    <text evidence="1">The sequence shown here is derived from an EMBL/GenBank/DDBJ whole genome shotgun (WGS) entry which is preliminary data.</text>
</comment>
<name>A0ABQ1NQ80_9GAMM</name>
<dbReference type="EMBL" id="BMHM01000002">
    <property type="protein sequence ID" value="GGC82759.1"/>
    <property type="molecule type" value="Genomic_DNA"/>
</dbReference>
<dbReference type="PROSITE" id="PS51257">
    <property type="entry name" value="PROKAR_LIPOPROTEIN"/>
    <property type="match status" value="1"/>
</dbReference>
<organism evidence="1 2">
    <name type="scientific">Vreelandella lutescens</name>
    <dbReference type="NCBI Taxonomy" id="1602943"/>
    <lineage>
        <taxon>Bacteria</taxon>
        <taxon>Pseudomonadati</taxon>
        <taxon>Pseudomonadota</taxon>
        <taxon>Gammaproteobacteria</taxon>
        <taxon>Oceanospirillales</taxon>
        <taxon>Halomonadaceae</taxon>
        <taxon>Vreelandella</taxon>
    </lineage>
</organism>
<reference evidence="2" key="1">
    <citation type="journal article" date="2019" name="Int. J. Syst. Evol. Microbiol.">
        <title>The Global Catalogue of Microorganisms (GCM) 10K type strain sequencing project: providing services to taxonomists for standard genome sequencing and annotation.</title>
        <authorList>
            <consortium name="The Broad Institute Genomics Platform"/>
            <consortium name="The Broad Institute Genome Sequencing Center for Infectious Disease"/>
            <person name="Wu L."/>
            <person name="Ma J."/>
        </authorList>
    </citation>
    <scope>NUCLEOTIDE SEQUENCE [LARGE SCALE GENOMIC DNA]</scope>
    <source>
        <strain evidence="2">CGMCC 1.15122</strain>
    </source>
</reference>
<accession>A0ABQ1NQ80</accession>
<dbReference type="Proteomes" id="UP000597301">
    <property type="component" value="Unassembled WGS sequence"/>
</dbReference>
<evidence type="ECO:0000313" key="1">
    <source>
        <dbReference type="EMBL" id="GGC82759.1"/>
    </source>
</evidence>
<gene>
    <name evidence="1" type="ORF">GCM10011382_11110</name>
</gene>
<evidence type="ECO:0000313" key="2">
    <source>
        <dbReference type="Proteomes" id="UP000597301"/>
    </source>
</evidence>
<keyword evidence="2" id="KW-1185">Reference proteome</keyword>
<evidence type="ECO:0008006" key="3">
    <source>
        <dbReference type="Google" id="ProtNLM"/>
    </source>
</evidence>
<proteinExistence type="predicted"/>
<sequence length="73" mass="7919">MVWRAAQFVAVFWGACGRPSLIARIEPVAVAGLLLSANSGLSNLAKILKFLGTIQTIEIKDDKCTLSDLKKFI</sequence>